<evidence type="ECO:0000256" key="8">
    <source>
        <dbReference type="ARBA" id="ARBA00023014"/>
    </source>
</evidence>
<feature type="binding site" evidence="9">
    <location>
        <position position="247"/>
    </location>
    <ligand>
        <name>iminosuccinate</name>
        <dbReference type="ChEBI" id="CHEBI:77875"/>
    </ligand>
</feature>
<organism evidence="10 11">
    <name type="scientific">Thiospirochaeta perfilievii</name>
    <dbReference type="NCBI Taxonomy" id="252967"/>
    <lineage>
        <taxon>Bacteria</taxon>
        <taxon>Pseudomonadati</taxon>
        <taxon>Spirochaetota</taxon>
        <taxon>Spirochaetia</taxon>
        <taxon>Spirochaetales</taxon>
        <taxon>Spirochaetaceae</taxon>
        <taxon>Thiospirochaeta</taxon>
    </lineage>
</organism>
<dbReference type="Proteomes" id="UP000323824">
    <property type="component" value="Chromosome"/>
</dbReference>
<dbReference type="InterPro" id="IPR036094">
    <property type="entry name" value="NadA_sf"/>
</dbReference>
<sequence>MGVLPEYSKEVKEATDHLYELVKDVIPRMEWEVKAPYIYRINQLKKEKNILILAHNYMTPDIFHCISDIKGDSLGLAREAAKTDADTILVCGVYFMAETTKVLSPDKRVLISDPTAGCSLADSITGADVKKLRQEHPGVPIVTYVNTTAETKAEVDICCTSGNALKIIESIDSDEILFVPDRFLCRNMQTQTDKKLIEWSKGSCEVHELFTVESINEFRAAHDGLVVIAHPECPREIVEASDFSGSTADMINFVEDRRPKKVLMVTECSMSDNLTGMYPDVEFVRPCNLCPHMKKITLENVLETMETMSPEVFVAPEVIDGAKRSVERMLEVK</sequence>
<comment type="pathway">
    <text evidence="1 9">Cofactor biosynthesis; NAD(+) biosynthesis; quinolinate from iminoaspartate: step 1/1.</text>
</comment>
<comment type="cofactor">
    <cofactor evidence="9">
        <name>[4Fe-4S] cluster</name>
        <dbReference type="ChEBI" id="CHEBI:49883"/>
    </cofactor>
    <text evidence="9">Binds 1 [4Fe-4S] cluster per subunit.</text>
</comment>
<feature type="binding site" evidence="9">
    <location>
        <position position="204"/>
    </location>
    <ligand>
        <name>[4Fe-4S] cluster</name>
        <dbReference type="ChEBI" id="CHEBI:49883"/>
    </ligand>
</feature>
<reference evidence="10 11" key="1">
    <citation type="submission" date="2019-02" db="EMBL/GenBank/DDBJ databases">
        <authorList>
            <person name="Fomenkov A."/>
            <person name="Dubinina G."/>
            <person name="Grabovich M."/>
            <person name="Vincze T."/>
            <person name="Roberts R.J."/>
        </authorList>
    </citation>
    <scope>NUCLEOTIDE SEQUENCE [LARGE SCALE GENOMIC DNA]</scope>
    <source>
        <strain evidence="10 11">P</strain>
    </source>
</reference>
<evidence type="ECO:0000256" key="1">
    <source>
        <dbReference type="ARBA" id="ARBA00005065"/>
    </source>
</evidence>
<dbReference type="UniPathway" id="UPA00253">
    <property type="reaction ID" value="UER00327"/>
</dbReference>
<dbReference type="InterPro" id="IPR023066">
    <property type="entry name" value="Quinolinate_synth_type2"/>
</dbReference>
<evidence type="ECO:0000313" key="10">
    <source>
        <dbReference type="EMBL" id="QEN04688.1"/>
    </source>
</evidence>
<dbReference type="Pfam" id="PF02445">
    <property type="entry name" value="NadA"/>
    <property type="match status" value="1"/>
</dbReference>
<keyword evidence="7 9" id="KW-0408">Iron</keyword>
<feature type="binding site" evidence="9">
    <location>
        <position position="55"/>
    </location>
    <ligand>
        <name>iminosuccinate</name>
        <dbReference type="ChEBI" id="CHEBI:77875"/>
    </ligand>
</feature>
<feature type="binding site" evidence="9">
    <location>
        <position position="161"/>
    </location>
    <ligand>
        <name>iminosuccinate</name>
        <dbReference type="ChEBI" id="CHEBI:77875"/>
    </ligand>
</feature>
<proteinExistence type="inferred from homology"/>
<evidence type="ECO:0000256" key="6">
    <source>
        <dbReference type="ARBA" id="ARBA00022723"/>
    </source>
</evidence>
<protein>
    <recommendedName>
        <fullName evidence="2 9">Quinolinate synthase</fullName>
        <ecNumber evidence="2 9">2.5.1.72</ecNumber>
    </recommendedName>
</protein>
<dbReference type="GO" id="GO:0046872">
    <property type="term" value="F:metal ion binding"/>
    <property type="evidence" value="ECO:0007669"/>
    <property type="project" value="UniProtKB-KW"/>
</dbReference>
<feature type="binding site" evidence="9">
    <location>
        <position position="73"/>
    </location>
    <ligand>
        <name>iminosuccinate</name>
        <dbReference type="ChEBI" id="CHEBI:77875"/>
    </ligand>
</feature>
<evidence type="ECO:0000256" key="5">
    <source>
        <dbReference type="ARBA" id="ARBA00022679"/>
    </source>
</evidence>
<evidence type="ECO:0000256" key="9">
    <source>
        <dbReference type="HAMAP-Rule" id="MF_00568"/>
    </source>
</evidence>
<comment type="function">
    <text evidence="9">Catalyzes the condensation of iminoaspartate with dihydroxyacetone phosphate to form quinolinate.</text>
</comment>
<dbReference type="AlphaFoldDB" id="A0A5C1QBD3"/>
<evidence type="ECO:0000256" key="4">
    <source>
        <dbReference type="ARBA" id="ARBA00022642"/>
    </source>
</evidence>
<keyword evidence="4 9" id="KW-0662">Pyridine nucleotide biosynthesis</keyword>
<dbReference type="SUPFAM" id="SSF142754">
    <property type="entry name" value="NadA-like"/>
    <property type="match status" value="1"/>
</dbReference>
<name>A0A5C1QBD3_9SPIO</name>
<evidence type="ECO:0000313" key="11">
    <source>
        <dbReference type="Proteomes" id="UP000323824"/>
    </source>
</evidence>
<dbReference type="Gene3D" id="3.40.50.10800">
    <property type="entry name" value="NadA-like"/>
    <property type="match status" value="3"/>
</dbReference>
<dbReference type="RefSeq" id="WP_149567931.1">
    <property type="nucleotide sequence ID" value="NZ_CP035807.1"/>
</dbReference>
<keyword evidence="9" id="KW-0963">Cytoplasm</keyword>
<dbReference type="GO" id="GO:0005829">
    <property type="term" value="C:cytosol"/>
    <property type="evidence" value="ECO:0007669"/>
    <property type="project" value="TreeGrafter"/>
</dbReference>
<evidence type="ECO:0000256" key="7">
    <source>
        <dbReference type="ARBA" id="ARBA00023004"/>
    </source>
</evidence>
<comment type="similarity">
    <text evidence="9">Belongs to the quinolinate synthase family. Type 2 subfamily.</text>
</comment>
<dbReference type="KEGG" id="sper:EW093_08205"/>
<evidence type="ECO:0000256" key="2">
    <source>
        <dbReference type="ARBA" id="ARBA00012669"/>
    </source>
</evidence>
<gene>
    <name evidence="9 10" type="primary">nadA</name>
    <name evidence="10" type="ORF">EW093_08205</name>
</gene>
<keyword evidence="3 9" id="KW-0004">4Fe-4S</keyword>
<feature type="binding site" evidence="9">
    <location>
        <begin position="230"/>
        <end position="232"/>
    </location>
    <ligand>
        <name>iminosuccinate</name>
        <dbReference type="ChEBI" id="CHEBI:77875"/>
    </ligand>
</feature>
<dbReference type="NCBIfam" id="NF006878">
    <property type="entry name" value="PRK09375.1-2"/>
    <property type="match status" value="1"/>
</dbReference>
<keyword evidence="11" id="KW-1185">Reference proteome</keyword>
<dbReference type="GO" id="GO:0034628">
    <property type="term" value="P:'de novo' NAD+ biosynthetic process from L-aspartate"/>
    <property type="evidence" value="ECO:0007669"/>
    <property type="project" value="TreeGrafter"/>
</dbReference>
<dbReference type="NCBIfam" id="TIGR00550">
    <property type="entry name" value="nadA"/>
    <property type="match status" value="1"/>
</dbReference>
<dbReference type="HAMAP" id="MF_00568">
    <property type="entry name" value="NadA_type2"/>
    <property type="match status" value="1"/>
</dbReference>
<dbReference type="GO" id="GO:0008987">
    <property type="term" value="F:quinolinate synthetase A activity"/>
    <property type="evidence" value="ECO:0007669"/>
    <property type="project" value="UniProtKB-UniRule"/>
</dbReference>
<evidence type="ECO:0000256" key="3">
    <source>
        <dbReference type="ARBA" id="ARBA00022485"/>
    </source>
</evidence>
<feature type="binding site" evidence="9">
    <location>
        <begin position="144"/>
        <end position="146"/>
    </location>
    <ligand>
        <name>iminosuccinate</name>
        <dbReference type="ChEBI" id="CHEBI:77875"/>
    </ligand>
</feature>
<feature type="binding site" evidence="9">
    <location>
        <position position="118"/>
    </location>
    <ligand>
        <name>[4Fe-4S] cluster</name>
        <dbReference type="ChEBI" id="CHEBI:49883"/>
    </ligand>
</feature>
<keyword evidence="8 9" id="KW-0411">Iron-sulfur</keyword>
<dbReference type="OrthoDB" id="9801204at2"/>
<dbReference type="PANTHER" id="PTHR30573">
    <property type="entry name" value="QUINOLINATE SYNTHETASE A"/>
    <property type="match status" value="1"/>
</dbReference>
<keyword evidence="5 9" id="KW-0808">Transferase</keyword>
<dbReference type="PANTHER" id="PTHR30573:SF0">
    <property type="entry name" value="QUINOLINATE SYNTHASE, CHLOROPLASTIC"/>
    <property type="match status" value="1"/>
</dbReference>
<dbReference type="GO" id="GO:0051539">
    <property type="term" value="F:4 iron, 4 sulfur cluster binding"/>
    <property type="evidence" value="ECO:0007669"/>
    <property type="project" value="UniProtKB-KW"/>
</dbReference>
<comment type="subcellular location">
    <subcellularLocation>
        <location evidence="9">Cytoplasm</location>
    </subcellularLocation>
</comment>
<dbReference type="NCBIfam" id="NF006879">
    <property type="entry name" value="PRK09375.1-4"/>
    <property type="match status" value="1"/>
</dbReference>
<feature type="binding site" evidence="9">
    <location>
        <position position="290"/>
    </location>
    <ligand>
        <name>[4Fe-4S] cluster</name>
        <dbReference type="ChEBI" id="CHEBI:49883"/>
    </ligand>
</feature>
<dbReference type="InterPro" id="IPR003473">
    <property type="entry name" value="NadA"/>
</dbReference>
<accession>A0A5C1QBD3</accession>
<dbReference type="EMBL" id="CP035807">
    <property type="protein sequence ID" value="QEN04688.1"/>
    <property type="molecule type" value="Genomic_DNA"/>
</dbReference>
<keyword evidence="6 9" id="KW-0479">Metal-binding</keyword>
<dbReference type="EC" id="2.5.1.72" evidence="2 9"/>
<comment type="catalytic activity">
    <reaction evidence="9">
        <text>iminosuccinate + dihydroxyacetone phosphate = quinolinate + phosphate + 2 H2O + H(+)</text>
        <dbReference type="Rhea" id="RHEA:25888"/>
        <dbReference type="ChEBI" id="CHEBI:15377"/>
        <dbReference type="ChEBI" id="CHEBI:15378"/>
        <dbReference type="ChEBI" id="CHEBI:29959"/>
        <dbReference type="ChEBI" id="CHEBI:43474"/>
        <dbReference type="ChEBI" id="CHEBI:57642"/>
        <dbReference type="ChEBI" id="CHEBI:77875"/>
        <dbReference type="EC" id="2.5.1.72"/>
    </reaction>
</comment>
<reference evidence="10 11" key="2">
    <citation type="submission" date="2019-09" db="EMBL/GenBank/DDBJ databases">
        <title>Complete Genome Sequence and Methylome Analysis of free living Spirochaetas.</title>
        <authorList>
            <person name="Leshcheva N."/>
            <person name="Mikheeva N."/>
        </authorList>
    </citation>
    <scope>NUCLEOTIDE SEQUENCE [LARGE SCALE GENOMIC DNA]</scope>
    <source>
        <strain evidence="10 11">P</strain>
    </source>
</reference>